<feature type="region of interest" description="Disordered" evidence="7">
    <location>
        <begin position="715"/>
        <end position="747"/>
    </location>
</feature>
<feature type="transmembrane region" description="Helical" evidence="8">
    <location>
        <begin position="672"/>
        <end position="705"/>
    </location>
</feature>
<keyword evidence="3" id="KW-1003">Cell membrane</keyword>
<dbReference type="Pfam" id="PF03176">
    <property type="entry name" value="MMPL"/>
    <property type="match status" value="2"/>
</dbReference>
<keyword evidence="5 8" id="KW-1133">Transmembrane helix</keyword>
<keyword evidence="11" id="KW-1185">Reference proteome</keyword>
<comment type="subcellular location">
    <subcellularLocation>
        <location evidence="1">Cell membrane</location>
        <topology evidence="1">Multi-pass membrane protein</topology>
    </subcellularLocation>
</comment>
<protein>
    <submittedName>
        <fullName evidence="10">MMPL family transporter</fullName>
    </submittedName>
</protein>
<organism evidence="10 11">
    <name type="scientific">Streptomyces olindensis</name>
    <dbReference type="NCBI Taxonomy" id="358823"/>
    <lineage>
        <taxon>Bacteria</taxon>
        <taxon>Bacillati</taxon>
        <taxon>Actinomycetota</taxon>
        <taxon>Actinomycetes</taxon>
        <taxon>Kitasatosporales</taxon>
        <taxon>Streptomycetaceae</taxon>
        <taxon>Streptomyces</taxon>
    </lineage>
</organism>
<evidence type="ECO:0000256" key="2">
    <source>
        <dbReference type="ARBA" id="ARBA00010157"/>
    </source>
</evidence>
<dbReference type="SUPFAM" id="SSF82866">
    <property type="entry name" value="Multidrug efflux transporter AcrB transmembrane domain"/>
    <property type="match status" value="2"/>
</dbReference>
<feature type="transmembrane region" description="Helical" evidence="8">
    <location>
        <begin position="12"/>
        <end position="32"/>
    </location>
</feature>
<evidence type="ECO:0000256" key="5">
    <source>
        <dbReference type="ARBA" id="ARBA00022989"/>
    </source>
</evidence>
<dbReference type="PANTHER" id="PTHR33406">
    <property type="entry name" value="MEMBRANE PROTEIN MJ1562-RELATED"/>
    <property type="match status" value="1"/>
</dbReference>
<feature type="transmembrane region" description="Helical" evidence="8">
    <location>
        <begin position="529"/>
        <end position="547"/>
    </location>
</feature>
<evidence type="ECO:0000313" key="11">
    <source>
        <dbReference type="Proteomes" id="UP001550603"/>
    </source>
</evidence>
<evidence type="ECO:0000256" key="1">
    <source>
        <dbReference type="ARBA" id="ARBA00004651"/>
    </source>
</evidence>
<dbReference type="PANTHER" id="PTHR33406:SF11">
    <property type="entry name" value="MEMBRANE PROTEIN SCO6666-RELATED"/>
    <property type="match status" value="1"/>
</dbReference>
<name>A0ABV2XPK3_9ACTN</name>
<dbReference type="InterPro" id="IPR001036">
    <property type="entry name" value="Acrflvin-R"/>
</dbReference>
<reference evidence="10 11" key="1">
    <citation type="submission" date="2024-06" db="EMBL/GenBank/DDBJ databases">
        <title>The Natural Products Discovery Center: Release of the First 8490 Sequenced Strains for Exploring Actinobacteria Biosynthetic Diversity.</title>
        <authorList>
            <person name="Kalkreuter E."/>
            <person name="Kautsar S.A."/>
            <person name="Yang D."/>
            <person name="Bader C.D."/>
            <person name="Teijaro C.N."/>
            <person name="Fluegel L."/>
            <person name="Davis C.M."/>
            <person name="Simpson J.R."/>
            <person name="Lauterbach L."/>
            <person name="Steele A.D."/>
            <person name="Gui C."/>
            <person name="Meng S."/>
            <person name="Li G."/>
            <person name="Viehrig K."/>
            <person name="Ye F."/>
            <person name="Su P."/>
            <person name="Kiefer A.F."/>
            <person name="Nichols A."/>
            <person name="Cepeda A.J."/>
            <person name="Yan W."/>
            <person name="Fan B."/>
            <person name="Jiang Y."/>
            <person name="Adhikari A."/>
            <person name="Zheng C.-J."/>
            <person name="Schuster L."/>
            <person name="Cowan T.M."/>
            <person name="Smanski M.J."/>
            <person name="Chevrette M.G."/>
            <person name="De Carvalho L.P.S."/>
            <person name="Shen B."/>
        </authorList>
    </citation>
    <scope>NUCLEOTIDE SEQUENCE [LARGE SCALE GENOMIC DNA]</scope>
    <source>
        <strain evidence="10 11">NPDC019583</strain>
    </source>
</reference>
<comment type="similarity">
    <text evidence="2">Belongs to the resistance-nodulation-cell division (RND) (TC 2.A.6) family. MmpL subfamily.</text>
</comment>
<comment type="caution">
    <text evidence="10">The sequence shown here is derived from an EMBL/GenBank/DDBJ whole genome shotgun (WGS) entry which is preliminary data.</text>
</comment>
<feature type="transmembrane region" description="Helical" evidence="8">
    <location>
        <begin position="302"/>
        <end position="327"/>
    </location>
</feature>
<evidence type="ECO:0000256" key="6">
    <source>
        <dbReference type="ARBA" id="ARBA00023136"/>
    </source>
</evidence>
<dbReference type="Proteomes" id="UP001550603">
    <property type="component" value="Unassembled WGS sequence"/>
</dbReference>
<dbReference type="RefSeq" id="WP_359785517.1">
    <property type="nucleotide sequence ID" value="NZ_JBEYBN010000004.1"/>
</dbReference>
<evidence type="ECO:0000256" key="8">
    <source>
        <dbReference type="SAM" id="Phobius"/>
    </source>
</evidence>
<dbReference type="InterPro" id="IPR004869">
    <property type="entry name" value="MMPL_dom"/>
</dbReference>
<evidence type="ECO:0000256" key="7">
    <source>
        <dbReference type="SAM" id="MobiDB-lite"/>
    </source>
</evidence>
<dbReference type="PRINTS" id="PR00702">
    <property type="entry name" value="ACRIFLAVINRP"/>
</dbReference>
<feature type="transmembrane region" description="Helical" evidence="8">
    <location>
        <begin position="181"/>
        <end position="214"/>
    </location>
</feature>
<feature type="transmembrane region" description="Helical" evidence="8">
    <location>
        <begin position="275"/>
        <end position="296"/>
    </location>
</feature>
<keyword evidence="6 8" id="KW-0472">Membrane</keyword>
<dbReference type="Gene3D" id="1.20.1640.10">
    <property type="entry name" value="Multidrug efflux transporter AcrB transmembrane domain"/>
    <property type="match status" value="2"/>
</dbReference>
<sequence>MSALLRIAGRPRLLLSCVVALLVGAVLVGGGLTDRLQLGGTEDPAAESSLAAETMDAKFPASRPNLVLLVKAEADDPRTKREGTELAQRLVREQGITGVVDYWQTGDAGLRAKDGRYALIVAHIKGNETEAGKVFERIEDDYRGAVGDLEVSLGGTVAVRNESQQQTADDLVKSELIAFPLVLLILLLAFGSVVSALLPLGIGVIAILGTNAVLTGITHLTDVSVFAQNLTTALGFGLAIDYALLIVRRYREELKRDPDTARALSATMHSAGRTVLFSAFVVAVSLAAMLIFPMYFLRSFAYAGITVVALAALAALIVLPALLLLLGHRVDALRLRRKGGQEREAAAERRWRALAGTTMRRAPLVTVLVTALLILVGLPFLKVEFGTVDDRTLGEKAEARIVHNTLRESFPVSPTGGIDVLAQDAEQQDIGAYAGKLSALKGVARVDSPTGTYQDGQLVQPPTAASATRAVSGTDYLTVWPVPTIEDISVESQDLVKRVRAVEEPPSSSVRVGGQAAMLVDSRDVIGELLPYALLFIVMVTLVMIFLMTGSLVLPFLAVVLNALSLTAMFGAAVWVFQEGHLSGLLGFTATGFIETSLPVLMFCLTFGLSMDYSLFILSRIKENYDRHGDHREAVSAGIAQTGGVITAAAVLLTIVMVAIGTSQITLTKMLGLGVALAILVDATLVRCLLVPALMGIFGRTIWWAPKSLQRFRIREEGPQPSAPGGQGDEGTSLVSASDGKRGGGDG</sequence>
<feature type="transmembrane region" description="Helical" evidence="8">
    <location>
        <begin position="226"/>
        <end position="247"/>
    </location>
</feature>
<proteinExistence type="inferred from homology"/>
<dbReference type="PROSITE" id="PS50156">
    <property type="entry name" value="SSD"/>
    <property type="match status" value="1"/>
</dbReference>
<feature type="transmembrane region" description="Helical" evidence="8">
    <location>
        <begin position="639"/>
        <end position="660"/>
    </location>
</feature>
<keyword evidence="4 8" id="KW-0812">Transmembrane</keyword>
<evidence type="ECO:0000259" key="9">
    <source>
        <dbReference type="PROSITE" id="PS50156"/>
    </source>
</evidence>
<dbReference type="InterPro" id="IPR050545">
    <property type="entry name" value="Mycobact_MmpL"/>
</dbReference>
<feature type="domain" description="SSD" evidence="9">
    <location>
        <begin position="200"/>
        <end position="325"/>
    </location>
</feature>
<evidence type="ECO:0000256" key="4">
    <source>
        <dbReference type="ARBA" id="ARBA00022692"/>
    </source>
</evidence>
<evidence type="ECO:0000313" key="10">
    <source>
        <dbReference type="EMBL" id="MEU2265762.1"/>
    </source>
</evidence>
<feature type="transmembrane region" description="Helical" evidence="8">
    <location>
        <begin position="554"/>
        <end position="577"/>
    </location>
</feature>
<evidence type="ECO:0000256" key="3">
    <source>
        <dbReference type="ARBA" id="ARBA00022475"/>
    </source>
</evidence>
<feature type="transmembrane region" description="Helical" evidence="8">
    <location>
        <begin position="362"/>
        <end position="381"/>
    </location>
</feature>
<feature type="transmembrane region" description="Helical" evidence="8">
    <location>
        <begin position="597"/>
        <end position="618"/>
    </location>
</feature>
<dbReference type="InterPro" id="IPR000731">
    <property type="entry name" value="SSD"/>
</dbReference>
<gene>
    <name evidence="10" type="ORF">ABZ568_04825</name>
</gene>
<dbReference type="EMBL" id="JBEYBN010000004">
    <property type="protein sequence ID" value="MEU2265762.1"/>
    <property type="molecule type" value="Genomic_DNA"/>
</dbReference>
<accession>A0ABV2XPK3</accession>